<evidence type="ECO:0000259" key="1">
    <source>
        <dbReference type="Pfam" id="PF13358"/>
    </source>
</evidence>
<accession>A0ABY7RL82</accession>
<evidence type="ECO:0000313" key="3">
    <source>
        <dbReference type="Proteomes" id="UP001221268"/>
    </source>
</evidence>
<keyword evidence="3" id="KW-1185">Reference proteome</keyword>
<name>A0ABY7RL82_9NEIS</name>
<dbReference type="InterPro" id="IPR038717">
    <property type="entry name" value="Tc1-like_DDE_dom"/>
</dbReference>
<organism evidence="2 3">
    <name type="scientific">Neisseria lisongii</name>
    <dbReference type="NCBI Taxonomy" id="2912188"/>
    <lineage>
        <taxon>Bacteria</taxon>
        <taxon>Pseudomonadati</taxon>
        <taxon>Pseudomonadota</taxon>
        <taxon>Betaproteobacteria</taxon>
        <taxon>Neisseriales</taxon>
        <taxon>Neisseriaceae</taxon>
        <taxon>Neisseria</taxon>
    </lineage>
</organism>
<dbReference type="EMBL" id="CP116766">
    <property type="protein sequence ID" value="WCL72392.1"/>
    <property type="molecule type" value="Genomic_DNA"/>
</dbReference>
<dbReference type="Gene3D" id="3.30.420.10">
    <property type="entry name" value="Ribonuclease H-like superfamily/Ribonuclease H"/>
    <property type="match status" value="1"/>
</dbReference>
<dbReference type="InterPro" id="IPR036397">
    <property type="entry name" value="RNaseH_sf"/>
</dbReference>
<protein>
    <submittedName>
        <fullName evidence="2">Transposase</fullName>
    </submittedName>
</protein>
<dbReference type="Proteomes" id="UP001221268">
    <property type="component" value="Chromosome"/>
</dbReference>
<reference evidence="2 3" key="1">
    <citation type="submission" date="2023-01" db="EMBL/GenBank/DDBJ databases">
        <authorList>
            <person name="Yang C."/>
        </authorList>
    </citation>
    <scope>NUCLEOTIDE SEQUENCE [LARGE SCALE GENOMIC DNA]</scope>
    <source>
        <strain evidence="2 3">ZJ106</strain>
    </source>
</reference>
<proteinExistence type="predicted"/>
<dbReference type="Pfam" id="PF13358">
    <property type="entry name" value="DDE_3"/>
    <property type="match status" value="1"/>
</dbReference>
<dbReference type="PANTHER" id="PTHR46564">
    <property type="entry name" value="TRANSPOSASE"/>
    <property type="match status" value="1"/>
</dbReference>
<gene>
    <name evidence="2" type="ORF">PJU73_01565</name>
</gene>
<feature type="domain" description="Tc1-like transposase DDE" evidence="1">
    <location>
        <begin position="6"/>
        <end position="135"/>
    </location>
</feature>
<sequence length="153" mass="17804">MRRNRPVVYSDGSGFGKSCYRPYAYAPKSRRCYVLHDWQGHHQTNAVGALFHGKLFAVGLFDCSIDRRIFDAWVERILIPELPQNSVVVMGNATFHKGRASALLKEKGHTVLWLPPYSPDLNQIEKKRAWIKGVRNRLRITDVDWLFRMYIDK</sequence>
<evidence type="ECO:0000313" key="2">
    <source>
        <dbReference type="EMBL" id="WCL72392.1"/>
    </source>
</evidence>
<dbReference type="PANTHER" id="PTHR46564:SF1">
    <property type="entry name" value="TRANSPOSASE"/>
    <property type="match status" value="1"/>
</dbReference>